<accession>A0A840TEP7</accession>
<dbReference type="EMBL" id="JACHGF010000001">
    <property type="protein sequence ID" value="MBB5281974.1"/>
    <property type="molecule type" value="Genomic_DNA"/>
</dbReference>
<comment type="caution">
    <text evidence="2">The sequence shown here is derived from an EMBL/GenBank/DDBJ whole genome shotgun (WGS) entry which is preliminary data.</text>
</comment>
<dbReference type="RefSeq" id="WP_184169360.1">
    <property type="nucleotide sequence ID" value="NZ_JACHGF010000001.1"/>
</dbReference>
<keyword evidence="1" id="KW-1133">Transmembrane helix</keyword>
<organism evidence="2 3">
    <name type="scientific">Rhabdobacter roseus</name>
    <dbReference type="NCBI Taxonomy" id="1655419"/>
    <lineage>
        <taxon>Bacteria</taxon>
        <taxon>Pseudomonadati</taxon>
        <taxon>Bacteroidota</taxon>
        <taxon>Cytophagia</taxon>
        <taxon>Cytophagales</taxon>
        <taxon>Cytophagaceae</taxon>
        <taxon>Rhabdobacter</taxon>
    </lineage>
</organism>
<name>A0A840TEP7_9BACT</name>
<dbReference type="Proteomes" id="UP000557307">
    <property type="component" value="Unassembled WGS sequence"/>
</dbReference>
<proteinExistence type="predicted"/>
<evidence type="ECO:0000313" key="3">
    <source>
        <dbReference type="Proteomes" id="UP000557307"/>
    </source>
</evidence>
<keyword evidence="1" id="KW-0472">Membrane</keyword>
<protein>
    <submittedName>
        <fullName evidence="2">Uncharacterized protein</fullName>
    </submittedName>
</protein>
<evidence type="ECO:0000313" key="2">
    <source>
        <dbReference type="EMBL" id="MBB5281974.1"/>
    </source>
</evidence>
<feature type="transmembrane region" description="Helical" evidence="1">
    <location>
        <begin position="17"/>
        <end position="36"/>
    </location>
</feature>
<reference evidence="2 3" key="1">
    <citation type="submission" date="2020-08" db="EMBL/GenBank/DDBJ databases">
        <title>Genomic Encyclopedia of Type Strains, Phase IV (KMG-IV): sequencing the most valuable type-strain genomes for metagenomic binning, comparative biology and taxonomic classification.</title>
        <authorList>
            <person name="Goeker M."/>
        </authorList>
    </citation>
    <scope>NUCLEOTIDE SEQUENCE [LARGE SCALE GENOMIC DNA]</scope>
    <source>
        <strain evidence="2 3">DSM 105074</strain>
    </source>
</reference>
<keyword evidence="1" id="KW-0812">Transmembrane</keyword>
<sequence>MITFDPRAEISGTYAPVGWLVGILLGVLLVGTLYKIFTSKVLSSRRKAVRSTLHGLLVLVLAGYLLQPAWPRRDTARHAWVVSEVVPSAWKRKIQDSLGVKKLLSENEFSESLEESLGKPLVEASRYDSVTLVGQGFSETMLSQVPLSRLAWVPYYPDDQPSALHWQGLLRQGELQRVTGVVQSARRQWLAVRYAGRTLDSLEVPAGQQPFALEFPAFAQGRSTVALTLGEKVLDSLRFFTRPVPPLHFLLVLGSPDFESRTLAEWLGRQGHTVRVSTSVSRGIQSEVTINASASSAKVPDVILTDPAHASDARVKRALTAGKSVVFFNLTQPQAEVPAINRALGSTFALKQISSEATVPIQKELLALPYAFTTRLGQSQVPGYPVAVQKREGTLAVSLLTETFPLRLSGDSLAYERLWLSLLARVQPAFADHIAVDAPLLARQEGRLAFTNFGQVPEAVTIGQDTVPLRHSPINPRAAEVKYLFGRAGWVPLADSLEIYVDSSSSVASFARLAGYLRAQPTVGAGLVAPAEPSGQRLPGWAWLLLLITCLTALWVEPKIA</sequence>
<feature type="transmembrane region" description="Helical" evidence="1">
    <location>
        <begin position="48"/>
        <end position="66"/>
    </location>
</feature>
<evidence type="ECO:0000256" key="1">
    <source>
        <dbReference type="SAM" id="Phobius"/>
    </source>
</evidence>
<dbReference type="AlphaFoldDB" id="A0A840TEP7"/>
<keyword evidence="3" id="KW-1185">Reference proteome</keyword>
<gene>
    <name evidence="2" type="ORF">HNQ92_000095</name>
</gene>